<protein>
    <submittedName>
        <fullName evidence="1">Uncharacterized protein</fullName>
    </submittedName>
</protein>
<proteinExistence type="predicted"/>
<dbReference type="EMBL" id="KF901221">
    <property type="protein sequence ID" value="AIF23050.1"/>
    <property type="molecule type" value="Genomic_DNA"/>
</dbReference>
<reference evidence="1" key="1">
    <citation type="journal article" date="2014" name="Genome Biol. Evol.">
        <title>Pangenome evidence for extensive interdomain horizontal transfer affecting lineage core and shell genes in uncultured planktonic thaumarchaeota and euryarchaeota.</title>
        <authorList>
            <person name="Deschamps P."/>
            <person name="Zivanovic Y."/>
            <person name="Moreira D."/>
            <person name="Rodriguez-Valera F."/>
            <person name="Lopez-Garcia P."/>
        </authorList>
    </citation>
    <scope>NUCLEOTIDE SEQUENCE</scope>
</reference>
<evidence type="ECO:0000313" key="1">
    <source>
        <dbReference type="EMBL" id="AIF23050.1"/>
    </source>
</evidence>
<sequence length="38" mass="4355">MIFANPWLISHEPHIVTMAQMPALLPKEVEIQRLKKSG</sequence>
<organism evidence="1">
    <name type="scientific">uncultured marine thaumarchaeote SAT1000_12_G09</name>
    <dbReference type="NCBI Taxonomy" id="1456379"/>
    <lineage>
        <taxon>Archaea</taxon>
        <taxon>Nitrososphaerota</taxon>
        <taxon>environmental samples</taxon>
    </lineage>
</organism>
<accession>A0A075I5C1</accession>
<dbReference type="AlphaFoldDB" id="A0A075I5C1"/>
<name>A0A075I5C1_9ARCH</name>